<dbReference type="SUPFAM" id="SSF50630">
    <property type="entry name" value="Acid proteases"/>
    <property type="match status" value="1"/>
</dbReference>
<evidence type="ECO:0000313" key="8">
    <source>
        <dbReference type="EMBL" id="CAD9175553.1"/>
    </source>
</evidence>
<comment type="similarity">
    <text evidence="1 5">Belongs to the peptidase A1 family.</text>
</comment>
<keyword evidence="4 5" id="KW-0378">Hydrolase</keyword>
<dbReference type="PROSITE" id="PS00141">
    <property type="entry name" value="ASP_PROTEASE"/>
    <property type="match status" value="1"/>
</dbReference>
<protein>
    <recommendedName>
        <fullName evidence="7">Peptidase A1 domain-containing protein</fullName>
    </recommendedName>
</protein>
<dbReference type="CDD" id="cd05471">
    <property type="entry name" value="pepsin_like"/>
    <property type="match status" value="1"/>
</dbReference>
<dbReference type="PANTHER" id="PTHR47966:SF51">
    <property type="entry name" value="BETA-SITE APP-CLEAVING ENZYME, ISOFORM A-RELATED"/>
    <property type="match status" value="1"/>
</dbReference>
<dbReference type="InterPro" id="IPR021109">
    <property type="entry name" value="Peptidase_aspartic_dom_sf"/>
</dbReference>
<keyword evidence="6" id="KW-0732">Signal</keyword>
<evidence type="ECO:0000256" key="6">
    <source>
        <dbReference type="SAM" id="SignalP"/>
    </source>
</evidence>
<dbReference type="EMBL" id="HBGE01087885">
    <property type="protein sequence ID" value="CAD9175553.1"/>
    <property type="molecule type" value="Transcribed_RNA"/>
</dbReference>
<dbReference type="AlphaFoldDB" id="A0A7S1WM05"/>
<dbReference type="InterPro" id="IPR034164">
    <property type="entry name" value="Pepsin-like_dom"/>
</dbReference>
<keyword evidence="3 5" id="KW-0064">Aspartyl protease</keyword>
<evidence type="ECO:0000256" key="1">
    <source>
        <dbReference type="ARBA" id="ARBA00007447"/>
    </source>
</evidence>
<evidence type="ECO:0000259" key="7">
    <source>
        <dbReference type="PROSITE" id="PS51767"/>
    </source>
</evidence>
<feature type="signal peptide" evidence="6">
    <location>
        <begin position="1"/>
        <end position="20"/>
    </location>
</feature>
<name>A0A7S1WM05_ALECA</name>
<dbReference type="PRINTS" id="PR00792">
    <property type="entry name" value="PEPSIN"/>
</dbReference>
<evidence type="ECO:0000256" key="4">
    <source>
        <dbReference type="ARBA" id="ARBA00022801"/>
    </source>
</evidence>
<keyword evidence="2 5" id="KW-0645">Protease</keyword>
<reference evidence="8" key="1">
    <citation type="submission" date="2021-01" db="EMBL/GenBank/DDBJ databases">
        <authorList>
            <person name="Corre E."/>
            <person name="Pelletier E."/>
            <person name="Niang G."/>
            <person name="Scheremetjew M."/>
            <person name="Finn R."/>
            <person name="Kale V."/>
            <person name="Holt S."/>
            <person name="Cochrane G."/>
            <person name="Meng A."/>
            <person name="Brown T."/>
            <person name="Cohen L."/>
        </authorList>
    </citation>
    <scope>NUCLEOTIDE SEQUENCE</scope>
    <source>
        <strain evidence="8">OF101</strain>
    </source>
</reference>
<evidence type="ECO:0000256" key="3">
    <source>
        <dbReference type="ARBA" id="ARBA00022750"/>
    </source>
</evidence>
<feature type="chain" id="PRO_5031386491" description="Peptidase A1 domain-containing protein" evidence="6">
    <location>
        <begin position="21"/>
        <end position="475"/>
    </location>
</feature>
<organism evidence="8">
    <name type="scientific">Alexandrium catenella</name>
    <name type="common">Red tide dinoflagellate</name>
    <name type="synonym">Gonyaulax catenella</name>
    <dbReference type="NCBI Taxonomy" id="2925"/>
    <lineage>
        <taxon>Eukaryota</taxon>
        <taxon>Sar</taxon>
        <taxon>Alveolata</taxon>
        <taxon>Dinophyceae</taxon>
        <taxon>Gonyaulacales</taxon>
        <taxon>Pyrocystaceae</taxon>
        <taxon>Alexandrium</taxon>
    </lineage>
</organism>
<dbReference type="InterPro" id="IPR001461">
    <property type="entry name" value="Aspartic_peptidase_A1"/>
</dbReference>
<feature type="domain" description="Peptidase A1" evidence="7">
    <location>
        <begin position="61"/>
        <end position="423"/>
    </location>
</feature>
<dbReference type="Gene3D" id="2.40.70.10">
    <property type="entry name" value="Acid Proteases"/>
    <property type="match status" value="2"/>
</dbReference>
<dbReference type="Pfam" id="PF00026">
    <property type="entry name" value="Asp"/>
    <property type="match status" value="2"/>
</dbReference>
<evidence type="ECO:0000256" key="2">
    <source>
        <dbReference type="ARBA" id="ARBA00022670"/>
    </source>
</evidence>
<dbReference type="PANTHER" id="PTHR47966">
    <property type="entry name" value="BETA-SITE APP-CLEAVING ENZYME, ISOFORM A-RELATED"/>
    <property type="match status" value="1"/>
</dbReference>
<dbReference type="InterPro" id="IPR033121">
    <property type="entry name" value="PEPTIDASE_A1"/>
</dbReference>
<dbReference type="GO" id="GO:0006508">
    <property type="term" value="P:proteolysis"/>
    <property type="evidence" value="ECO:0007669"/>
    <property type="project" value="UniProtKB-KW"/>
</dbReference>
<gene>
    <name evidence="8" type="ORF">ACAT0790_LOCUS52322</name>
</gene>
<accession>A0A7S1WM05</accession>
<proteinExistence type="inferred from homology"/>
<sequence>MRRLALPFILAAALLSSAVALRQKQPEATTATDDGALISMEDKEAREPHRQSLHNFVDLQYYGDMSIGGQDLKVILDTGSFEVVVFGAVCEGCGIAGRYNQHASVSFKNGHRTMTHAYGSGSCEAEDGYDNVRIGQLNAPHQALWVTTQCHMPLLESAAFNAVVGLGPPGQPVYSAQEDVKQLSKSAKRFKSRGQAVPPSLDEQIRSLKAVLEAAKEKTDTLETLGVKTFSTCLGRAPGSKGFLIWNDHTREGHPGVMKLRVTGNITWSLAVENFKIGYKVMGCESGCGAIVDTGTSLIAVPSPMYQQISFAVQSLGNGDCSDLTKYPHMEFQVGSHRLRLPPSAYLGQFFGQMNKQVAGFIHTEKLGDGSARMPCQLLMMDLGPVQRTTSGPMIILGMPVFRSFYTTFDLTGGRGNRHMFFTPASSTCTPEVSDMPRADRETESLDYQMREVDLSALTVPNWILRSSGEGVREL</sequence>
<evidence type="ECO:0000256" key="5">
    <source>
        <dbReference type="RuleBase" id="RU000454"/>
    </source>
</evidence>
<dbReference type="PROSITE" id="PS51767">
    <property type="entry name" value="PEPTIDASE_A1"/>
    <property type="match status" value="1"/>
</dbReference>
<dbReference type="InterPro" id="IPR001969">
    <property type="entry name" value="Aspartic_peptidase_AS"/>
</dbReference>
<dbReference type="GO" id="GO:0004190">
    <property type="term" value="F:aspartic-type endopeptidase activity"/>
    <property type="evidence" value="ECO:0007669"/>
    <property type="project" value="UniProtKB-KW"/>
</dbReference>